<gene>
    <name evidence="2" type="ORF">PIB30_113855</name>
</gene>
<feature type="region of interest" description="Disordered" evidence="1">
    <location>
        <begin position="58"/>
        <end position="162"/>
    </location>
</feature>
<proteinExistence type="predicted"/>
<protein>
    <submittedName>
        <fullName evidence="2">Uncharacterized protein</fullName>
    </submittedName>
</protein>
<dbReference type="Proteomes" id="UP001341840">
    <property type="component" value="Unassembled WGS sequence"/>
</dbReference>
<reference evidence="2 3" key="1">
    <citation type="journal article" date="2023" name="Plants (Basel)">
        <title>Bridging the Gap: Combining Genomics and Transcriptomics Approaches to Understand Stylosanthes scabra, an Orphan Legume from the Brazilian Caatinga.</title>
        <authorList>
            <person name="Ferreira-Neto J.R.C."/>
            <person name="da Silva M.D."/>
            <person name="Binneck E."/>
            <person name="de Melo N.F."/>
            <person name="da Silva R.H."/>
            <person name="de Melo A.L.T.M."/>
            <person name="Pandolfi V."/>
            <person name="Bustamante F.O."/>
            <person name="Brasileiro-Vidal A.C."/>
            <person name="Benko-Iseppon A.M."/>
        </authorList>
    </citation>
    <scope>NUCLEOTIDE SEQUENCE [LARGE SCALE GENOMIC DNA]</scope>
    <source>
        <tissue evidence="2">Leaves</tissue>
    </source>
</reference>
<comment type="caution">
    <text evidence="2">The sequence shown here is derived from an EMBL/GenBank/DDBJ whole genome shotgun (WGS) entry which is preliminary data.</text>
</comment>
<feature type="compositionally biased region" description="Basic and acidic residues" evidence="1">
    <location>
        <begin position="102"/>
        <end position="122"/>
    </location>
</feature>
<dbReference type="EMBL" id="JASCZI010070095">
    <property type="protein sequence ID" value="MED6142454.1"/>
    <property type="molecule type" value="Genomic_DNA"/>
</dbReference>
<accession>A0ABU6T1R4</accession>
<feature type="non-terminal residue" evidence="2">
    <location>
        <position position="1"/>
    </location>
</feature>
<keyword evidence="3" id="KW-1185">Reference proteome</keyword>
<feature type="compositionally biased region" description="Polar residues" evidence="1">
    <location>
        <begin position="140"/>
        <end position="150"/>
    </location>
</feature>
<evidence type="ECO:0000313" key="2">
    <source>
        <dbReference type="EMBL" id="MED6142454.1"/>
    </source>
</evidence>
<sequence length="162" mass="18383">SGELMLRVHDECLILNVYKSMHSSSDTQTCMKVNSTAQATTKPPDITTPKQECKVITLRSGKSIDIPNQESAEDSYPPPFKEKKKKKEPEAYMPKPPYPQRLKAENKNNDPKKESKEEKDATNDSMKSQLIQKVPYLHTTMGSNNKSYMTTKDVGNKFFEPP</sequence>
<evidence type="ECO:0000256" key="1">
    <source>
        <dbReference type="SAM" id="MobiDB-lite"/>
    </source>
</evidence>
<name>A0ABU6T1R4_9FABA</name>
<evidence type="ECO:0000313" key="3">
    <source>
        <dbReference type="Proteomes" id="UP001341840"/>
    </source>
</evidence>
<organism evidence="2 3">
    <name type="scientific">Stylosanthes scabra</name>
    <dbReference type="NCBI Taxonomy" id="79078"/>
    <lineage>
        <taxon>Eukaryota</taxon>
        <taxon>Viridiplantae</taxon>
        <taxon>Streptophyta</taxon>
        <taxon>Embryophyta</taxon>
        <taxon>Tracheophyta</taxon>
        <taxon>Spermatophyta</taxon>
        <taxon>Magnoliopsida</taxon>
        <taxon>eudicotyledons</taxon>
        <taxon>Gunneridae</taxon>
        <taxon>Pentapetalae</taxon>
        <taxon>rosids</taxon>
        <taxon>fabids</taxon>
        <taxon>Fabales</taxon>
        <taxon>Fabaceae</taxon>
        <taxon>Papilionoideae</taxon>
        <taxon>50 kb inversion clade</taxon>
        <taxon>dalbergioids sensu lato</taxon>
        <taxon>Dalbergieae</taxon>
        <taxon>Pterocarpus clade</taxon>
        <taxon>Stylosanthes</taxon>
    </lineage>
</organism>